<evidence type="ECO:0000256" key="1">
    <source>
        <dbReference type="SAM" id="MobiDB-lite"/>
    </source>
</evidence>
<gene>
    <name evidence="2" type="ORF">SAMN04489868_11440</name>
</gene>
<feature type="region of interest" description="Disordered" evidence="1">
    <location>
        <begin position="83"/>
        <end position="110"/>
    </location>
</feature>
<reference evidence="2 3" key="1">
    <citation type="submission" date="2016-10" db="EMBL/GenBank/DDBJ databases">
        <authorList>
            <person name="de Groot N.N."/>
        </authorList>
    </citation>
    <scope>NUCLEOTIDE SEQUENCE [LARGE SCALE GENOMIC DNA]</scope>
    <source>
        <strain evidence="2 3">DSM 27630</strain>
    </source>
</reference>
<feature type="compositionally biased region" description="Basic and acidic residues" evidence="1">
    <location>
        <begin position="46"/>
        <end position="56"/>
    </location>
</feature>
<organism evidence="2 3">
    <name type="scientific">Pisciglobus halotolerans</name>
    <dbReference type="NCBI Taxonomy" id="745365"/>
    <lineage>
        <taxon>Bacteria</taxon>
        <taxon>Bacillati</taxon>
        <taxon>Bacillota</taxon>
        <taxon>Bacilli</taxon>
        <taxon>Lactobacillales</taxon>
        <taxon>Carnobacteriaceae</taxon>
    </lineage>
</organism>
<name>A0A1I3C7L8_9LACT</name>
<feature type="compositionally biased region" description="Basic and acidic residues" evidence="1">
    <location>
        <begin position="1"/>
        <end position="19"/>
    </location>
</feature>
<dbReference type="EMBL" id="FOQE01000014">
    <property type="protein sequence ID" value="SFH70316.1"/>
    <property type="molecule type" value="Genomic_DNA"/>
</dbReference>
<feature type="region of interest" description="Disordered" evidence="1">
    <location>
        <begin position="34"/>
        <end position="60"/>
    </location>
</feature>
<protein>
    <submittedName>
        <fullName evidence="2">Uncharacterized protein</fullName>
    </submittedName>
</protein>
<feature type="compositionally biased region" description="Basic and acidic residues" evidence="1">
    <location>
        <begin position="85"/>
        <end position="110"/>
    </location>
</feature>
<proteinExistence type="predicted"/>
<dbReference type="AlphaFoldDB" id="A0A1I3C7L8"/>
<feature type="region of interest" description="Disordered" evidence="1">
    <location>
        <begin position="1"/>
        <end position="22"/>
    </location>
</feature>
<keyword evidence="3" id="KW-1185">Reference proteome</keyword>
<evidence type="ECO:0000313" key="2">
    <source>
        <dbReference type="EMBL" id="SFH70316.1"/>
    </source>
</evidence>
<sequence>MWSDSAREQALTKEQRKQPSEAVVRMLQVRRRSLGSATQQPGYGESLKESQQKQEVVEESSGARIKTTYLFCKDSGFRSSIKTRMRSEVDRGDRKMKKRGAEHPAHASDF</sequence>
<dbReference type="Proteomes" id="UP000198668">
    <property type="component" value="Unassembled WGS sequence"/>
</dbReference>
<evidence type="ECO:0000313" key="3">
    <source>
        <dbReference type="Proteomes" id="UP000198668"/>
    </source>
</evidence>
<accession>A0A1I3C7L8</accession>